<dbReference type="InterPro" id="IPR002130">
    <property type="entry name" value="Cyclophilin-type_PPIase_dom"/>
</dbReference>
<dbReference type="Pfam" id="PF21329">
    <property type="entry name" value="CYP38_PsbQ-like"/>
    <property type="match status" value="1"/>
</dbReference>
<feature type="domain" description="Peptidyl-prolyl cis-trans isomerase CYP38-like PsbQ-like" evidence="6">
    <location>
        <begin position="54"/>
        <end position="170"/>
    </location>
</feature>
<evidence type="ECO:0000256" key="1">
    <source>
        <dbReference type="ARBA" id="ARBA00013194"/>
    </source>
</evidence>
<evidence type="ECO:0000313" key="8">
    <source>
        <dbReference type="Proteomes" id="UP000248857"/>
    </source>
</evidence>
<sequence>MQSSWNRALSKMTQRLLAIILVIVASLGFSGGTWNTSNALTLIAYLPPGDAVTNPNALLRQALPLDNQAMLEVQEYVDNASMTLAASTPKSLKKSWGEVKRNTDKAISAFSQHRMDILSEVPADHRERATDLADTISQDLVALKDAADRQDAEAFTDLSVRAAVAMNQLEGALVSKFPFQVPLAYQSLPQLNGRATVVLETTQGPMTVVVDGYSAPVTAGNFVDLVQRGFYSDLPFTRAEESYVLQTGDGV</sequence>
<name>A0A2W1JIP5_9CYAN</name>
<dbReference type="SUPFAM" id="SSF50891">
    <property type="entry name" value="Cyclophilin-like"/>
    <property type="match status" value="1"/>
</dbReference>
<keyword evidence="3" id="KW-0697">Rotamase</keyword>
<keyword evidence="4" id="KW-0413">Isomerase</keyword>
<feature type="domain" description="PPIase cyclophilin-type" evidence="5">
    <location>
        <begin position="197"/>
        <end position="249"/>
    </location>
</feature>
<accession>A0A2W1JIP5</accession>
<keyword evidence="8" id="KW-1185">Reference proteome</keyword>
<dbReference type="InterPro" id="IPR044665">
    <property type="entry name" value="E_coli_cyclophilin_A-like"/>
</dbReference>
<evidence type="ECO:0000256" key="2">
    <source>
        <dbReference type="ARBA" id="ARBA00023078"/>
    </source>
</evidence>
<dbReference type="Gene3D" id="2.40.100.10">
    <property type="entry name" value="Cyclophilin-like"/>
    <property type="match status" value="1"/>
</dbReference>
<dbReference type="OrthoDB" id="9796864at2"/>
<gene>
    <name evidence="7" type="ORF">C1752_18776</name>
</gene>
<comment type="caution">
    <text evidence="7">The sequence shown here is derived from an EMBL/GenBank/DDBJ whole genome shotgun (WGS) entry which is preliminary data.</text>
</comment>
<dbReference type="InterPro" id="IPR048563">
    <property type="entry name" value="CYP38_PsbQ-like"/>
</dbReference>
<dbReference type="EC" id="5.2.1.8" evidence="1"/>
<dbReference type="SUPFAM" id="SSF101112">
    <property type="entry name" value="Oxygen-evolving enhancer protein 3"/>
    <property type="match status" value="1"/>
</dbReference>
<dbReference type="PANTHER" id="PTHR43246">
    <property type="entry name" value="PEPTIDYL-PROLYL CIS-TRANS ISOMERASE CYP38, CHLOROPLASTIC"/>
    <property type="match status" value="1"/>
</dbReference>
<dbReference type="Proteomes" id="UP000248857">
    <property type="component" value="Unassembled WGS sequence"/>
</dbReference>
<evidence type="ECO:0000259" key="5">
    <source>
        <dbReference type="Pfam" id="PF00160"/>
    </source>
</evidence>
<evidence type="ECO:0000313" key="7">
    <source>
        <dbReference type="EMBL" id="PZD70134.1"/>
    </source>
</evidence>
<dbReference type="GO" id="GO:0003755">
    <property type="term" value="F:peptidyl-prolyl cis-trans isomerase activity"/>
    <property type="evidence" value="ECO:0007669"/>
    <property type="project" value="UniProtKB-KW"/>
</dbReference>
<evidence type="ECO:0000259" key="6">
    <source>
        <dbReference type="Pfam" id="PF21329"/>
    </source>
</evidence>
<dbReference type="EMBL" id="PQWO01000072">
    <property type="protein sequence ID" value="PZD70134.1"/>
    <property type="molecule type" value="Genomic_DNA"/>
</dbReference>
<keyword evidence="2" id="KW-0793">Thylakoid</keyword>
<organism evidence="7 8">
    <name type="scientific">Acaryochloris thomasi RCC1774</name>
    <dbReference type="NCBI Taxonomy" id="1764569"/>
    <lineage>
        <taxon>Bacteria</taxon>
        <taxon>Bacillati</taxon>
        <taxon>Cyanobacteriota</taxon>
        <taxon>Cyanophyceae</taxon>
        <taxon>Acaryochloridales</taxon>
        <taxon>Acaryochloridaceae</taxon>
        <taxon>Acaryochloris</taxon>
        <taxon>Acaryochloris thomasi</taxon>
    </lineage>
</organism>
<dbReference type="InterPro" id="IPR023222">
    <property type="entry name" value="PsbQ-like_dom_sf"/>
</dbReference>
<evidence type="ECO:0000256" key="4">
    <source>
        <dbReference type="ARBA" id="ARBA00023235"/>
    </source>
</evidence>
<dbReference type="Gene3D" id="1.20.120.290">
    <property type="entry name" value="Oxygen-evolving enhancer protein 3 (PsbQ), four-helix up-down bundle"/>
    <property type="match status" value="1"/>
</dbReference>
<dbReference type="RefSeq" id="WP_110989307.1">
    <property type="nucleotide sequence ID" value="NZ_CAWNWM010000072.1"/>
</dbReference>
<protein>
    <recommendedName>
        <fullName evidence="1">peptidylprolyl isomerase</fullName>
        <ecNumber evidence="1">5.2.1.8</ecNumber>
    </recommendedName>
</protein>
<evidence type="ECO:0000256" key="3">
    <source>
        <dbReference type="ARBA" id="ARBA00023110"/>
    </source>
</evidence>
<reference evidence="7 8" key="1">
    <citation type="journal article" date="2018" name="Sci. Rep.">
        <title>A novel species of the marine cyanobacterium Acaryochloris with a unique pigment content and lifestyle.</title>
        <authorList>
            <person name="Partensky F."/>
            <person name="Six C."/>
            <person name="Ratin M."/>
            <person name="Garczarek L."/>
            <person name="Vaulot D."/>
            <person name="Probert I."/>
            <person name="Calteau A."/>
            <person name="Gourvil P."/>
            <person name="Marie D."/>
            <person name="Grebert T."/>
            <person name="Bouchier C."/>
            <person name="Le Panse S."/>
            <person name="Gachenot M."/>
            <person name="Rodriguez F."/>
            <person name="Garrido J.L."/>
        </authorList>
    </citation>
    <scope>NUCLEOTIDE SEQUENCE [LARGE SCALE GENOMIC DNA]</scope>
    <source>
        <strain evidence="7 8">RCC1774</strain>
    </source>
</reference>
<proteinExistence type="predicted"/>
<dbReference type="InterPro" id="IPR029000">
    <property type="entry name" value="Cyclophilin-like_dom_sf"/>
</dbReference>
<dbReference type="Pfam" id="PF00160">
    <property type="entry name" value="Pro_isomerase"/>
    <property type="match status" value="1"/>
</dbReference>
<dbReference type="AlphaFoldDB" id="A0A2W1JIP5"/>